<proteinExistence type="predicted"/>
<dbReference type="Proteomes" id="UP000286077">
    <property type="component" value="Unassembled WGS sequence"/>
</dbReference>
<evidence type="ECO:0000313" key="1">
    <source>
        <dbReference type="EMBL" id="RGW71087.1"/>
    </source>
</evidence>
<sequence>MNDKEKELWRVIDNVIKCCAIELQNGELSITREDVLGKSRAENLVMARCMVVEQMIHAGFSITTIATVLNRTVSAVRHLSKMSYTYISTSRVYRLATAQATLLNKDVEPICI</sequence>
<dbReference type="InterPro" id="IPR010921">
    <property type="entry name" value="Trp_repressor/repl_initiator"/>
</dbReference>
<accession>A0A3R6IF97</accession>
<reference evidence="1 2" key="1">
    <citation type="submission" date="2018-08" db="EMBL/GenBank/DDBJ databases">
        <title>A genome reference for cultivated species of the human gut microbiota.</title>
        <authorList>
            <person name="Zou Y."/>
            <person name="Xue W."/>
            <person name="Luo G."/>
        </authorList>
    </citation>
    <scope>NUCLEOTIDE SEQUENCE [LARGE SCALE GENOMIC DNA]</scope>
    <source>
        <strain evidence="1 2">AF11-14</strain>
    </source>
</reference>
<dbReference type="SUPFAM" id="SSF48295">
    <property type="entry name" value="TrpR-like"/>
    <property type="match status" value="1"/>
</dbReference>
<organism evidence="1 2">
    <name type="scientific">Segatella copri</name>
    <dbReference type="NCBI Taxonomy" id="165179"/>
    <lineage>
        <taxon>Bacteria</taxon>
        <taxon>Pseudomonadati</taxon>
        <taxon>Bacteroidota</taxon>
        <taxon>Bacteroidia</taxon>
        <taxon>Bacteroidales</taxon>
        <taxon>Prevotellaceae</taxon>
        <taxon>Segatella</taxon>
    </lineage>
</organism>
<dbReference type="EMBL" id="QSAQ01000001">
    <property type="protein sequence ID" value="RGW71087.1"/>
    <property type="molecule type" value="Genomic_DNA"/>
</dbReference>
<comment type="caution">
    <text evidence="1">The sequence shown here is derived from an EMBL/GenBank/DDBJ whole genome shotgun (WGS) entry which is preliminary data.</text>
</comment>
<dbReference type="GO" id="GO:0043565">
    <property type="term" value="F:sequence-specific DNA binding"/>
    <property type="evidence" value="ECO:0007669"/>
    <property type="project" value="InterPro"/>
</dbReference>
<dbReference type="AlphaFoldDB" id="A0A3R6IF97"/>
<protein>
    <recommendedName>
        <fullName evidence="3">Chromosomal replication initiator DnaA C-terminal domain-containing protein</fullName>
    </recommendedName>
</protein>
<gene>
    <name evidence="1" type="ORF">DWV60_00810</name>
</gene>
<name>A0A3R6IF97_9BACT</name>
<evidence type="ECO:0000313" key="2">
    <source>
        <dbReference type="Proteomes" id="UP000286077"/>
    </source>
</evidence>
<evidence type="ECO:0008006" key="3">
    <source>
        <dbReference type="Google" id="ProtNLM"/>
    </source>
</evidence>